<proteinExistence type="predicted"/>
<gene>
    <name evidence="2" type="ORF">BS411_01555</name>
</gene>
<dbReference type="OrthoDB" id="9859205at2"/>
<reference evidence="2" key="1">
    <citation type="submission" date="2016-12" db="EMBL/GenBank/DDBJ databases">
        <title>Analysis of the Molecular Diversity Among Cronobacter Species Isolated from Filth Flies Using a Pan Genomic DNA Microarray.</title>
        <authorList>
            <person name="Pava-Ripoll M."/>
            <person name="Tall B."/>
            <person name="Farber J."/>
            <person name="Fanning S."/>
            <person name="Lehner A."/>
            <person name="Stephan R."/>
            <person name="Pagotto F."/>
            <person name="Iverson C."/>
            <person name="Ziobro G."/>
            <person name="Miller A."/>
            <person name="Pearson R."/>
            <person name="Yan Q."/>
            <person name="Kim M."/>
            <person name="Jeong S."/>
            <person name="Park J."/>
            <person name="Jun S."/>
            <person name="Choi H."/>
            <person name="Chung T."/>
            <person name="Yoo Y."/>
            <person name="Park E."/>
            <person name="Hwang S."/>
            <person name="Lee B."/>
            <person name="Sathyamoorthy V."/>
            <person name="Carter L."/>
            <person name="Mammel M."/>
            <person name="Jackson S."/>
            <person name="Kothary M."/>
            <person name="Patel I."/>
            <person name="Grim C."/>
            <person name="Gopinath G."/>
            <person name="Gangiredla J."/>
            <person name="Chase H."/>
        </authorList>
    </citation>
    <scope>NUCLEOTIDE SEQUENCE [LARGE SCALE GENOMIC DNA]</scope>
    <source>
        <strain evidence="2">MOD1-Sh41s</strain>
    </source>
</reference>
<keyword evidence="1" id="KW-0472">Membrane</keyword>
<evidence type="ECO:0000313" key="2">
    <source>
        <dbReference type="EMBL" id="PUX27111.1"/>
    </source>
</evidence>
<name>A0A2T7BB27_9ENTR</name>
<sequence>MWFYVCWYAKRGAYTALLYTSRYAGAVFVAEFASLCVILRGIIQKNCLVYAISEKPWKTPRKT</sequence>
<keyword evidence="1" id="KW-1133">Transmembrane helix</keyword>
<evidence type="ECO:0000256" key="1">
    <source>
        <dbReference type="SAM" id="Phobius"/>
    </source>
</evidence>
<protein>
    <submittedName>
        <fullName evidence="2">Uncharacterized protein</fullName>
    </submittedName>
</protein>
<keyword evidence="1" id="KW-0812">Transmembrane</keyword>
<comment type="caution">
    <text evidence="2">The sequence shown here is derived from an EMBL/GenBank/DDBJ whole genome shotgun (WGS) entry which is preliminary data.</text>
</comment>
<feature type="transmembrane region" description="Helical" evidence="1">
    <location>
        <begin position="23"/>
        <end position="43"/>
    </location>
</feature>
<dbReference type="EMBL" id="MSAG01000001">
    <property type="protein sequence ID" value="PUX27111.1"/>
    <property type="molecule type" value="Genomic_DNA"/>
</dbReference>
<dbReference type="AlphaFoldDB" id="A0A2T7BB27"/>
<accession>A0A2T7BB27</accession>
<organism evidence="2">
    <name type="scientific">Cronobacter turicensis</name>
    <dbReference type="NCBI Taxonomy" id="413502"/>
    <lineage>
        <taxon>Bacteria</taxon>
        <taxon>Pseudomonadati</taxon>
        <taxon>Pseudomonadota</taxon>
        <taxon>Gammaproteobacteria</taxon>
        <taxon>Enterobacterales</taxon>
        <taxon>Enterobacteriaceae</taxon>
        <taxon>Cronobacter</taxon>
    </lineage>
</organism>